<gene>
    <name evidence="2" type="ORF">QCN29_05745</name>
</gene>
<sequence>MHDLITADTIANQISMLRMTMRGPIVLVEGKTDTRVYRRFFLPAPHVRVIYCNGKPILREAMAKVHSRRMHHGVVGICDADYERLIGQHHSESTFYADWHDAEIMICHSDAFDRVLEELLDREPAPSEKQAVRNELMKVASTVGAIRLWNEQNRASLKFHGVDIGKHLLDRRQFDIDGYVSELLDNSPYATVNGSDLISVASSGGHLSAGAELASGHDFCALLASEVRRVKSDDDTRIESTMVEAMLRLSFDSECFAKTELAVHLSRWEQVSGMDLMRDEACPAL</sequence>
<evidence type="ECO:0000313" key="3">
    <source>
        <dbReference type="Proteomes" id="UP001223144"/>
    </source>
</evidence>
<evidence type="ECO:0000259" key="1">
    <source>
        <dbReference type="Pfam" id="PF14491"/>
    </source>
</evidence>
<name>A0ABT6HJR1_9ACTN</name>
<dbReference type="RefSeq" id="WP_279926597.1">
    <property type="nucleotide sequence ID" value="NZ_JARWBG010000004.1"/>
</dbReference>
<organism evidence="2 3">
    <name type="scientific">Streptomyces chengmaiensis</name>
    <dbReference type="NCBI Taxonomy" id="3040919"/>
    <lineage>
        <taxon>Bacteria</taxon>
        <taxon>Bacillati</taxon>
        <taxon>Actinomycetota</taxon>
        <taxon>Actinomycetes</taxon>
        <taxon>Kitasatosporales</taxon>
        <taxon>Streptomycetaceae</taxon>
        <taxon>Streptomyces</taxon>
    </lineage>
</organism>
<comment type="caution">
    <text evidence="2">The sequence shown here is derived from an EMBL/GenBank/DDBJ whole genome shotgun (WGS) entry which is preliminary data.</text>
</comment>
<protein>
    <submittedName>
        <fullName evidence="2">DUF4435 domain-containing protein</fullName>
    </submittedName>
</protein>
<reference evidence="2 3" key="1">
    <citation type="submission" date="2023-04" db="EMBL/GenBank/DDBJ databases">
        <title>Streptomyces chengmaiensis sp. nov. isolated from the stem of mangrove plant in Hainan.</title>
        <authorList>
            <person name="Huang X."/>
            <person name="Zhou S."/>
            <person name="Chu X."/>
            <person name="Xie Y."/>
            <person name="Lin Y."/>
        </authorList>
    </citation>
    <scope>NUCLEOTIDE SEQUENCE [LARGE SCALE GENOMIC DNA]</scope>
    <source>
        <strain evidence="2 3">HNM0663</strain>
    </source>
</reference>
<proteinExistence type="predicted"/>
<accession>A0ABT6HJR1</accession>
<dbReference type="Pfam" id="PF14491">
    <property type="entry name" value="DUF4435"/>
    <property type="match status" value="1"/>
</dbReference>
<dbReference type="Proteomes" id="UP001223144">
    <property type="component" value="Unassembled WGS sequence"/>
</dbReference>
<evidence type="ECO:0000313" key="2">
    <source>
        <dbReference type="EMBL" id="MDH2388299.1"/>
    </source>
</evidence>
<dbReference type="InterPro" id="IPR029492">
    <property type="entry name" value="DUF4435"/>
</dbReference>
<feature type="domain" description="DUF4435" evidence="1">
    <location>
        <begin position="23"/>
        <end position="121"/>
    </location>
</feature>
<keyword evidence="3" id="KW-1185">Reference proteome</keyword>
<dbReference type="EMBL" id="JARWBG010000004">
    <property type="protein sequence ID" value="MDH2388299.1"/>
    <property type="molecule type" value="Genomic_DNA"/>
</dbReference>